<feature type="domain" description="Regulatory protein YycH" evidence="2">
    <location>
        <begin position="15"/>
        <end position="421"/>
    </location>
</feature>
<sequence length="444" mass="52211">MKFSDKCQRIVLRISLSVMVLLSIILSGYIWGSDTRFSRMEQDSNQPAIKKNVGQKSLREIYTPTQVFYYRDKQLYQAYDAKRNLTLEFSKFTKKLEGHKINKIKSNSTFYRQLLHDEKYFQLTFPDQITISLFLPRANKYLDGEFNRIFVSTKDKKYLYLGDDRNNTLYRVYANVSFKNLYKHIQKAASQIPISLEKLKDGFCVSYNKDQQMAIYSYLTYKETDAYFVYKLLDSGNPTQRNADDYIAYYNGIYQRLVAYKKTHNYEFVDYQQNKIPNTTTKMLTDSLFYVRKICLNEPDLRFFDASNNTISYQKFVEEYPVFLPEDNNVRAKVTFTRSCMQINFNSLDLRIPIPTNGAKKELQATDKIIDKLLQAGYKKSYLEKIIIGYKVCHDTNKTSNLIDLIPTYYIKINGRWHSLDAWLNNNYEVHIPASQQGGISNGF</sequence>
<evidence type="ECO:0000259" key="2">
    <source>
        <dbReference type="Pfam" id="PF07435"/>
    </source>
</evidence>
<feature type="transmembrane region" description="Helical" evidence="1">
    <location>
        <begin position="12"/>
        <end position="32"/>
    </location>
</feature>
<organism evidence="3 4">
    <name type="scientific">Lactobacillus iners</name>
    <dbReference type="NCBI Taxonomy" id="147802"/>
    <lineage>
        <taxon>Bacteria</taxon>
        <taxon>Bacillati</taxon>
        <taxon>Bacillota</taxon>
        <taxon>Bacilli</taxon>
        <taxon>Lactobacillales</taxon>
        <taxon>Lactobacillaceae</taxon>
        <taxon>Lactobacillus</taxon>
    </lineage>
</organism>
<dbReference type="AlphaFoldDB" id="A0A6G7BB85"/>
<accession>A0A6G7BB85</accession>
<keyword evidence="1" id="KW-0812">Transmembrane</keyword>
<dbReference type="InterPro" id="IPR009996">
    <property type="entry name" value="YycH"/>
</dbReference>
<dbReference type="Pfam" id="PF07435">
    <property type="entry name" value="YycH"/>
    <property type="match status" value="1"/>
</dbReference>
<keyword evidence="1" id="KW-1133">Transmembrane helix</keyword>
<evidence type="ECO:0000256" key="1">
    <source>
        <dbReference type="SAM" id="Phobius"/>
    </source>
</evidence>
<reference evidence="3 4" key="1">
    <citation type="submission" date="2020-02" db="EMBL/GenBank/DDBJ databases">
        <title>Complete genome sequences of six Lactobacillus iners strains isolated from the human vagina.</title>
        <authorList>
            <person name="France M.T."/>
            <person name="Rutt L."/>
            <person name="Narina S."/>
            <person name="Arbaugh S."/>
            <person name="Humphrys M.S."/>
            <person name="Ma B."/>
            <person name="Hayward M.R."/>
            <person name="Relman D."/>
            <person name="Kwon D.S."/>
            <person name="Ravel J."/>
        </authorList>
    </citation>
    <scope>NUCLEOTIDE SEQUENCE [LARGE SCALE GENOMIC DNA]</scope>
    <source>
        <strain evidence="3 4">C0210C1</strain>
    </source>
</reference>
<dbReference type="GeneID" id="93222061"/>
<keyword evidence="1" id="KW-0472">Membrane</keyword>
<gene>
    <name evidence="3" type="ORF">G6Z83_06735</name>
</gene>
<dbReference type="CDD" id="cd15787">
    <property type="entry name" value="YycH_N"/>
    <property type="match status" value="1"/>
</dbReference>
<dbReference type="Proteomes" id="UP000501676">
    <property type="component" value="Chromosome"/>
</dbReference>
<protein>
    <recommendedName>
        <fullName evidence="2">Regulatory protein YycH domain-containing protein</fullName>
    </recommendedName>
</protein>
<dbReference type="Gene3D" id="3.10.450.310">
    <property type="match status" value="1"/>
</dbReference>
<proteinExistence type="predicted"/>
<evidence type="ECO:0000313" key="3">
    <source>
        <dbReference type="EMBL" id="QIH24361.1"/>
    </source>
</evidence>
<dbReference type="EMBL" id="CP049228">
    <property type="protein sequence ID" value="QIH24361.1"/>
    <property type="molecule type" value="Genomic_DNA"/>
</dbReference>
<evidence type="ECO:0000313" key="4">
    <source>
        <dbReference type="Proteomes" id="UP000501676"/>
    </source>
</evidence>
<name>A0A6G7BB85_9LACO</name>
<dbReference type="RefSeq" id="WP_006734759.1">
    <property type="nucleotide sequence ID" value="NZ_CP049223.1"/>
</dbReference>